<dbReference type="GO" id="GO:0045892">
    <property type="term" value="P:negative regulation of DNA-templated transcription"/>
    <property type="evidence" value="ECO:0007669"/>
    <property type="project" value="TreeGrafter"/>
</dbReference>
<dbReference type="PANTHER" id="PTHR30136:SF34">
    <property type="entry name" value="TRANSCRIPTIONAL REGULATOR"/>
    <property type="match status" value="1"/>
</dbReference>
<feature type="domain" description="IclR-ED" evidence="5">
    <location>
        <begin position="104"/>
        <end position="286"/>
    </location>
</feature>
<dbReference type="SMART" id="SM00346">
    <property type="entry name" value="HTH_ICLR"/>
    <property type="match status" value="1"/>
</dbReference>
<sequence length="286" mass="31883">MRTYDHRVSLVNTGCDLLISYEHAIRDLRMDITAPDGRDKEQLSSFIRGLAVIEIFSERRRRLSITEVAEAASTTKATARRILRSLVASGYADFDGHTFSLTPRVLRLGYAYLSSQTIIQLAEPVLRELRSKSGLSATMSVLDGEEIVIVARAPTNQLLTIRSDIGSRLPAFCTSMGRAMLSSLPDAEIERIIRSERTKPLAPKTETDPKLLTEIVKEIQRRGYSLVDQEIERGLISMAMPVRNARVGRCYAVCVSAHTSQMNAKDLPKKALNYLREAVRTLDTAS</sequence>
<evidence type="ECO:0000256" key="3">
    <source>
        <dbReference type="ARBA" id="ARBA00023163"/>
    </source>
</evidence>
<dbReference type="PROSITE" id="PS51078">
    <property type="entry name" value="ICLR_ED"/>
    <property type="match status" value="1"/>
</dbReference>
<dbReference type="SUPFAM" id="SSF46785">
    <property type="entry name" value="Winged helix' DNA-binding domain"/>
    <property type="match status" value="1"/>
</dbReference>
<gene>
    <name evidence="6" type="ORF">AYJ54_41330</name>
</gene>
<dbReference type="GO" id="GO:0003677">
    <property type="term" value="F:DNA binding"/>
    <property type="evidence" value="ECO:0007669"/>
    <property type="project" value="UniProtKB-KW"/>
</dbReference>
<dbReference type="InterPro" id="IPR029016">
    <property type="entry name" value="GAF-like_dom_sf"/>
</dbReference>
<keyword evidence="3" id="KW-0804">Transcription</keyword>
<keyword evidence="1" id="KW-0805">Transcription regulation</keyword>
<dbReference type="PANTHER" id="PTHR30136">
    <property type="entry name" value="HELIX-TURN-HELIX TRANSCRIPTIONAL REGULATOR, ICLR FAMILY"/>
    <property type="match status" value="1"/>
</dbReference>
<evidence type="ECO:0008006" key="8">
    <source>
        <dbReference type="Google" id="ProtNLM"/>
    </source>
</evidence>
<feature type="domain" description="HTH iclR-type" evidence="4">
    <location>
        <begin position="43"/>
        <end position="103"/>
    </location>
</feature>
<dbReference type="InterPro" id="IPR036390">
    <property type="entry name" value="WH_DNA-bd_sf"/>
</dbReference>
<accession>A0A176Z541</accession>
<dbReference type="Gene3D" id="1.10.10.10">
    <property type="entry name" value="Winged helix-like DNA-binding domain superfamily/Winged helix DNA-binding domain"/>
    <property type="match status" value="1"/>
</dbReference>
<dbReference type="Pfam" id="PF09339">
    <property type="entry name" value="HTH_IclR"/>
    <property type="match status" value="1"/>
</dbReference>
<dbReference type="InterPro" id="IPR036388">
    <property type="entry name" value="WH-like_DNA-bd_sf"/>
</dbReference>
<evidence type="ECO:0000256" key="2">
    <source>
        <dbReference type="ARBA" id="ARBA00023125"/>
    </source>
</evidence>
<keyword evidence="7" id="KW-1185">Reference proteome</keyword>
<organism evidence="6 7">
    <name type="scientific">Bradyrhizobium centrolobii</name>
    <dbReference type="NCBI Taxonomy" id="1505087"/>
    <lineage>
        <taxon>Bacteria</taxon>
        <taxon>Pseudomonadati</taxon>
        <taxon>Pseudomonadota</taxon>
        <taxon>Alphaproteobacteria</taxon>
        <taxon>Hyphomicrobiales</taxon>
        <taxon>Nitrobacteraceae</taxon>
        <taxon>Bradyrhizobium</taxon>
    </lineage>
</organism>
<evidence type="ECO:0000313" key="6">
    <source>
        <dbReference type="EMBL" id="OAF14862.1"/>
    </source>
</evidence>
<dbReference type="STRING" id="1505087.AYJ54_41330"/>
<evidence type="ECO:0000313" key="7">
    <source>
        <dbReference type="Proteomes" id="UP000076959"/>
    </source>
</evidence>
<keyword evidence="2" id="KW-0238">DNA-binding</keyword>
<dbReference type="Gene3D" id="3.30.450.40">
    <property type="match status" value="1"/>
</dbReference>
<dbReference type="Pfam" id="PF01614">
    <property type="entry name" value="IclR_C"/>
    <property type="match status" value="1"/>
</dbReference>
<evidence type="ECO:0000259" key="5">
    <source>
        <dbReference type="PROSITE" id="PS51078"/>
    </source>
</evidence>
<dbReference type="SUPFAM" id="SSF55781">
    <property type="entry name" value="GAF domain-like"/>
    <property type="match status" value="1"/>
</dbReference>
<proteinExistence type="predicted"/>
<dbReference type="PROSITE" id="PS51077">
    <property type="entry name" value="HTH_ICLR"/>
    <property type="match status" value="1"/>
</dbReference>
<comment type="caution">
    <text evidence="6">The sequence shown here is derived from an EMBL/GenBank/DDBJ whole genome shotgun (WGS) entry which is preliminary data.</text>
</comment>
<dbReference type="InterPro" id="IPR005471">
    <property type="entry name" value="Tscrpt_reg_IclR_N"/>
</dbReference>
<evidence type="ECO:0000259" key="4">
    <source>
        <dbReference type="PROSITE" id="PS51077"/>
    </source>
</evidence>
<dbReference type="AlphaFoldDB" id="A0A176Z541"/>
<protein>
    <recommendedName>
        <fullName evidence="8">IclR family transcriptional regulator</fullName>
    </recommendedName>
</protein>
<dbReference type="EMBL" id="LUUB01000027">
    <property type="protein sequence ID" value="OAF14862.1"/>
    <property type="molecule type" value="Genomic_DNA"/>
</dbReference>
<dbReference type="InterPro" id="IPR050707">
    <property type="entry name" value="HTH_MetabolicPath_Reg"/>
</dbReference>
<reference evidence="6 7" key="1">
    <citation type="submission" date="2016-03" db="EMBL/GenBank/DDBJ databases">
        <title>Draft Genome Sequence of the Strain BR 10245 (Bradyrhizobium sp.) isolated from nodules of Centrolobium paraense.</title>
        <authorList>
            <person name="Simoes-Araujo J.L.Sr."/>
            <person name="Barauna A.C."/>
            <person name="Silva K."/>
            <person name="Zilli J.E."/>
        </authorList>
    </citation>
    <scope>NUCLEOTIDE SEQUENCE [LARGE SCALE GENOMIC DNA]</scope>
    <source>
        <strain evidence="6 7">BR 10245</strain>
    </source>
</reference>
<dbReference type="Proteomes" id="UP000076959">
    <property type="component" value="Unassembled WGS sequence"/>
</dbReference>
<dbReference type="GO" id="GO:0003700">
    <property type="term" value="F:DNA-binding transcription factor activity"/>
    <property type="evidence" value="ECO:0007669"/>
    <property type="project" value="TreeGrafter"/>
</dbReference>
<name>A0A176Z541_9BRAD</name>
<dbReference type="InterPro" id="IPR014757">
    <property type="entry name" value="Tscrpt_reg_IclR_C"/>
</dbReference>
<evidence type="ECO:0000256" key="1">
    <source>
        <dbReference type="ARBA" id="ARBA00023015"/>
    </source>
</evidence>